<keyword evidence="5 7" id="KW-0235">DNA replication</keyword>
<accession>A0A9W6YY15</accession>
<comment type="similarity">
    <text evidence="2 7">Belongs to the GINS3/PSF3 family.</text>
</comment>
<comment type="caution">
    <text evidence="10">The sequence shown here is derived from an EMBL/GenBank/DDBJ whole genome shotgun (WGS) entry which is preliminary data.</text>
</comment>
<dbReference type="SUPFAM" id="SSF160059">
    <property type="entry name" value="PriA/YqbF domain"/>
    <property type="match status" value="1"/>
</dbReference>
<evidence type="ECO:0000256" key="3">
    <source>
        <dbReference type="ARBA" id="ARBA00011352"/>
    </source>
</evidence>
<dbReference type="GO" id="GO:1902975">
    <property type="term" value="P:mitotic DNA replication initiation"/>
    <property type="evidence" value="ECO:0007669"/>
    <property type="project" value="TreeGrafter"/>
</dbReference>
<comment type="function">
    <text evidence="7">The GINS complex plays an essential role in the initiation of DNA replication.</text>
</comment>
<dbReference type="Proteomes" id="UP001165063">
    <property type="component" value="Unassembled WGS sequence"/>
</dbReference>
<feature type="domain" description="DNA replication complex GINS protein PSF3 N-terminal" evidence="9">
    <location>
        <begin position="4"/>
        <end position="47"/>
    </location>
</feature>
<comment type="subcellular location">
    <subcellularLocation>
        <location evidence="1 7">Nucleus</location>
    </subcellularLocation>
</comment>
<dbReference type="EMBL" id="BSXU01001358">
    <property type="protein sequence ID" value="GMG26607.1"/>
    <property type="molecule type" value="Genomic_DNA"/>
</dbReference>
<evidence type="ECO:0000259" key="9">
    <source>
        <dbReference type="Pfam" id="PF22466"/>
    </source>
</evidence>
<protein>
    <recommendedName>
        <fullName evidence="4 7">DNA replication complex GINS protein PSF3</fullName>
    </recommendedName>
</protein>
<dbReference type="InterPro" id="IPR010492">
    <property type="entry name" value="GINS_Psf3"/>
</dbReference>
<evidence type="ECO:0000256" key="7">
    <source>
        <dbReference type="RuleBase" id="RU367161"/>
    </source>
</evidence>
<dbReference type="GO" id="GO:0000811">
    <property type="term" value="C:GINS complex"/>
    <property type="evidence" value="ECO:0007669"/>
    <property type="project" value="UniProtKB-UniRule"/>
</dbReference>
<evidence type="ECO:0000256" key="5">
    <source>
        <dbReference type="ARBA" id="ARBA00022705"/>
    </source>
</evidence>
<dbReference type="Pfam" id="PF22466">
    <property type="entry name" value="PSF3_N"/>
    <property type="match status" value="1"/>
</dbReference>
<evidence type="ECO:0000256" key="2">
    <source>
        <dbReference type="ARBA" id="ARBA00006343"/>
    </source>
</evidence>
<name>A0A9W6YY15_AMBMO</name>
<feature type="domain" description="GINS subunit" evidence="8">
    <location>
        <begin position="74"/>
        <end position="171"/>
    </location>
</feature>
<evidence type="ECO:0000256" key="4">
    <source>
        <dbReference type="ARBA" id="ARBA00015140"/>
    </source>
</evidence>
<evidence type="ECO:0000256" key="1">
    <source>
        <dbReference type="ARBA" id="ARBA00004123"/>
    </source>
</evidence>
<evidence type="ECO:0000256" key="6">
    <source>
        <dbReference type="ARBA" id="ARBA00023242"/>
    </source>
</evidence>
<keyword evidence="11" id="KW-1185">Reference proteome</keyword>
<evidence type="ECO:0000259" key="8">
    <source>
        <dbReference type="Pfam" id="PF05916"/>
    </source>
</evidence>
<dbReference type="CDD" id="cd11713">
    <property type="entry name" value="GINS_A_psf3"/>
    <property type="match status" value="1"/>
</dbReference>
<dbReference type="SUPFAM" id="SSF158573">
    <property type="entry name" value="GINS helical bundle-like"/>
    <property type="match status" value="1"/>
</dbReference>
<reference evidence="10" key="1">
    <citation type="submission" date="2023-04" db="EMBL/GenBank/DDBJ databases">
        <title>Ambrosiozyma monospora NBRC 1965.</title>
        <authorList>
            <person name="Ichikawa N."/>
            <person name="Sato H."/>
            <person name="Tonouchi N."/>
        </authorList>
    </citation>
    <scope>NUCLEOTIDE SEQUENCE</scope>
    <source>
        <strain evidence="10">NBRC 1965</strain>
    </source>
</reference>
<dbReference type="InterPro" id="IPR038437">
    <property type="entry name" value="GINS_Psf3_sf"/>
</dbReference>
<dbReference type="OrthoDB" id="10251744at2759"/>
<dbReference type="AlphaFoldDB" id="A0A9W6YY15"/>
<dbReference type="Gene3D" id="1.20.58.2050">
    <property type="match status" value="1"/>
</dbReference>
<gene>
    <name evidence="10" type="ORF">Amon01_000329800</name>
</gene>
<dbReference type="CDD" id="cd21693">
    <property type="entry name" value="GINS_B_Psf3"/>
    <property type="match status" value="1"/>
</dbReference>
<keyword evidence="6 7" id="KW-0539">Nucleus</keyword>
<sequence>MSYYDIDDIIADGQVRYGLGYLNGQPGEPIKDNVKMELPLWLAQILATQLIDPSQSSQEEAQPILKLIEPEFFSKQFLNFIKSNSYKTNLSPYLFYYKLVCKWANMYNDTELVDLISKMLVDRASEINDLSFKLNDQFTGNNQEFLNGLDGFEKALFKTSHASFKDLKNWLRNSANSASS</sequence>
<dbReference type="InterPro" id="IPR036224">
    <property type="entry name" value="GINS_bundle-like_dom_sf"/>
</dbReference>
<proteinExistence type="inferred from homology"/>
<evidence type="ECO:0000313" key="11">
    <source>
        <dbReference type="Proteomes" id="UP001165063"/>
    </source>
</evidence>
<dbReference type="InterPro" id="IPR021151">
    <property type="entry name" value="GINS_A"/>
</dbReference>
<dbReference type="PANTHER" id="PTHR22768">
    <property type="entry name" value="DNA REPLICATION COMPLEX GINS PROTEIN PSF3"/>
    <property type="match status" value="1"/>
</dbReference>
<dbReference type="Pfam" id="PF05916">
    <property type="entry name" value="Sld5"/>
    <property type="match status" value="1"/>
</dbReference>
<organism evidence="10 11">
    <name type="scientific">Ambrosiozyma monospora</name>
    <name type="common">Yeast</name>
    <name type="synonym">Endomycopsis monosporus</name>
    <dbReference type="NCBI Taxonomy" id="43982"/>
    <lineage>
        <taxon>Eukaryota</taxon>
        <taxon>Fungi</taxon>
        <taxon>Dikarya</taxon>
        <taxon>Ascomycota</taxon>
        <taxon>Saccharomycotina</taxon>
        <taxon>Pichiomycetes</taxon>
        <taxon>Pichiales</taxon>
        <taxon>Pichiaceae</taxon>
        <taxon>Ambrosiozyma</taxon>
    </lineage>
</organism>
<dbReference type="InterPro" id="IPR055221">
    <property type="entry name" value="PSF3_N"/>
</dbReference>
<comment type="subunit">
    <text evidence="3">Component of the GINS complex which is a heterotetramer of SLD5, PSF1, PSF2 and PSF3.</text>
</comment>
<evidence type="ECO:0000313" key="10">
    <source>
        <dbReference type="EMBL" id="GMG26607.1"/>
    </source>
</evidence>
<dbReference type="PANTHER" id="PTHR22768:SF0">
    <property type="entry name" value="DNA REPLICATION COMPLEX GINS PROTEIN PSF3"/>
    <property type="match status" value="1"/>
</dbReference>